<sequence length="115" mass="13294">MLTNLLKAAYARLISHYMRIHPQAAYHLINTTLNYGRLPIPSKTGGIYRSLTIRRHQTTIIIRRERHGCAIMTWGPRCVVVQGSYSTADFADIITRTRGILNRQRILDMDWRAIT</sequence>
<accession>A0A8S5P7G2</accession>
<protein>
    <submittedName>
        <fullName evidence="1">Uncharacterized protein</fullName>
    </submittedName>
</protein>
<dbReference type="EMBL" id="BK015341">
    <property type="protein sequence ID" value="DAE02140.1"/>
    <property type="molecule type" value="Genomic_DNA"/>
</dbReference>
<evidence type="ECO:0000313" key="1">
    <source>
        <dbReference type="EMBL" id="DAE02140.1"/>
    </source>
</evidence>
<name>A0A8S5P7G2_9CAUD</name>
<reference evidence="1" key="1">
    <citation type="journal article" date="2021" name="Proc. Natl. Acad. Sci. U.S.A.">
        <title>A Catalog of Tens of Thousands of Viruses from Human Metagenomes Reveals Hidden Associations with Chronic Diseases.</title>
        <authorList>
            <person name="Tisza M.J."/>
            <person name="Buck C.B."/>
        </authorList>
    </citation>
    <scope>NUCLEOTIDE SEQUENCE</scope>
    <source>
        <strain evidence="1">Ct0106</strain>
    </source>
</reference>
<proteinExistence type="predicted"/>
<organism evidence="1">
    <name type="scientific">Siphoviridae sp. ct0106</name>
    <dbReference type="NCBI Taxonomy" id="2825290"/>
    <lineage>
        <taxon>Viruses</taxon>
        <taxon>Duplodnaviria</taxon>
        <taxon>Heunggongvirae</taxon>
        <taxon>Uroviricota</taxon>
        <taxon>Caudoviricetes</taxon>
    </lineage>
</organism>